<evidence type="ECO:0000313" key="1">
    <source>
        <dbReference type="EMBL" id="EFX87112.1"/>
    </source>
</evidence>
<protein>
    <recommendedName>
        <fullName evidence="3">Fibrillar collagen NC1 domain-containing protein</fullName>
    </recommendedName>
</protein>
<gene>
    <name evidence="1" type="ORF">DAPPUDRAFT_312655</name>
</gene>
<evidence type="ECO:0000313" key="2">
    <source>
        <dbReference type="Proteomes" id="UP000000305"/>
    </source>
</evidence>
<reference evidence="1 2" key="1">
    <citation type="journal article" date="2011" name="Science">
        <title>The ecoresponsive genome of Daphnia pulex.</title>
        <authorList>
            <person name="Colbourne J.K."/>
            <person name="Pfrender M.E."/>
            <person name="Gilbert D."/>
            <person name="Thomas W.K."/>
            <person name="Tucker A."/>
            <person name="Oakley T.H."/>
            <person name="Tokishita S."/>
            <person name="Aerts A."/>
            <person name="Arnold G.J."/>
            <person name="Basu M.K."/>
            <person name="Bauer D.J."/>
            <person name="Caceres C.E."/>
            <person name="Carmel L."/>
            <person name="Casola C."/>
            <person name="Choi J.H."/>
            <person name="Detter J.C."/>
            <person name="Dong Q."/>
            <person name="Dusheyko S."/>
            <person name="Eads B.D."/>
            <person name="Frohlich T."/>
            <person name="Geiler-Samerotte K.A."/>
            <person name="Gerlach D."/>
            <person name="Hatcher P."/>
            <person name="Jogdeo S."/>
            <person name="Krijgsveld J."/>
            <person name="Kriventseva E.V."/>
            <person name="Kultz D."/>
            <person name="Laforsch C."/>
            <person name="Lindquist E."/>
            <person name="Lopez J."/>
            <person name="Manak J.R."/>
            <person name="Muller J."/>
            <person name="Pangilinan J."/>
            <person name="Patwardhan R.P."/>
            <person name="Pitluck S."/>
            <person name="Pritham E.J."/>
            <person name="Rechtsteiner A."/>
            <person name="Rho M."/>
            <person name="Rogozin I.B."/>
            <person name="Sakarya O."/>
            <person name="Salamov A."/>
            <person name="Schaack S."/>
            <person name="Shapiro H."/>
            <person name="Shiga Y."/>
            <person name="Skalitzky C."/>
            <person name="Smith Z."/>
            <person name="Souvorov A."/>
            <person name="Sung W."/>
            <person name="Tang Z."/>
            <person name="Tsuchiya D."/>
            <person name="Tu H."/>
            <person name="Vos H."/>
            <person name="Wang M."/>
            <person name="Wolf Y.I."/>
            <person name="Yamagata H."/>
            <person name="Yamada T."/>
            <person name="Ye Y."/>
            <person name="Shaw J.R."/>
            <person name="Andrews J."/>
            <person name="Crease T.J."/>
            <person name="Tang H."/>
            <person name="Lucas S.M."/>
            <person name="Robertson H.M."/>
            <person name="Bork P."/>
            <person name="Koonin E.V."/>
            <person name="Zdobnov E.M."/>
            <person name="Grigoriev I.V."/>
            <person name="Lynch M."/>
            <person name="Boore J.L."/>
        </authorList>
    </citation>
    <scope>NUCLEOTIDE SEQUENCE [LARGE SCALE GENOMIC DNA]</scope>
</reference>
<name>E9FZU5_DAPPU</name>
<dbReference type="EMBL" id="GL732528">
    <property type="protein sequence ID" value="EFX87112.1"/>
    <property type="molecule type" value="Genomic_DNA"/>
</dbReference>
<dbReference type="KEGG" id="dpx:DAPPUDRAFT_312655"/>
<dbReference type="OrthoDB" id="6359386at2759"/>
<organism evidence="1 2">
    <name type="scientific">Daphnia pulex</name>
    <name type="common">Water flea</name>
    <dbReference type="NCBI Taxonomy" id="6669"/>
    <lineage>
        <taxon>Eukaryota</taxon>
        <taxon>Metazoa</taxon>
        <taxon>Ecdysozoa</taxon>
        <taxon>Arthropoda</taxon>
        <taxon>Crustacea</taxon>
        <taxon>Branchiopoda</taxon>
        <taxon>Diplostraca</taxon>
        <taxon>Cladocera</taxon>
        <taxon>Anomopoda</taxon>
        <taxon>Daphniidae</taxon>
        <taxon>Daphnia</taxon>
    </lineage>
</organism>
<sequence length="195" mass="21203">MYWIDPDGQGVGDAPIYVYCDMAKGSTAIPHDSESAMDVGHCADPGCYSRTMNYNASSRQMSALAELSAECHQSIKYDCNFAPLELNTITYAWWNDRNGNAKTFWAGDNTDVHTCQCGLDGNCVDSSSKCNCDSAAPVQLTDDGVIADKEVLPVTRLNYGRTQLETSSGIHQLGRFECTGQVAVTGMPTSCEDLW</sequence>
<dbReference type="Proteomes" id="UP000000305">
    <property type="component" value="Unassembled WGS sequence"/>
</dbReference>
<dbReference type="AlphaFoldDB" id="E9FZU5"/>
<dbReference type="GO" id="GO:0005615">
    <property type="term" value="C:extracellular space"/>
    <property type="evidence" value="ECO:0000318"/>
    <property type="project" value="GO_Central"/>
</dbReference>
<dbReference type="eggNOG" id="KOG3516">
    <property type="taxonomic scope" value="Eukaryota"/>
</dbReference>
<proteinExistence type="predicted"/>
<dbReference type="InParanoid" id="E9FZU5"/>
<dbReference type="Gene3D" id="2.60.120.1000">
    <property type="match status" value="1"/>
</dbReference>
<evidence type="ECO:0008006" key="3">
    <source>
        <dbReference type="Google" id="ProtNLM"/>
    </source>
</evidence>
<keyword evidence="2" id="KW-1185">Reference proteome</keyword>
<accession>E9FZU5</accession>
<dbReference type="HOGENOM" id="CLU_134783_0_0_1"/>
<dbReference type="OMA" id="CHGATIN"/>